<keyword evidence="2" id="KW-0812">Transmembrane</keyword>
<evidence type="ECO:0000256" key="1">
    <source>
        <dbReference type="SAM" id="MobiDB-lite"/>
    </source>
</evidence>
<keyword evidence="2" id="KW-0472">Membrane</keyword>
<feature type="compositionally biased region" description="Polar residues" evidence="1">
    <location>
        <begin position="16"/>
        <end position="27"/>
    </location>
</feature>
<organism evidence="3 4">
    <name type="scientific">Mikania micrantha</name>
    <name type="common">bitter vine</name>
    <dbReference type="NCBI Taxonomy" id="192012"/>
    <lineage>
        <taxon>Eukaryota</taxon>
        <taxon>Viridiplantae</taxon>
        <taxon>Streptophyta</taxon>
        <taxon>Embryophyta</taxon>
        <taxon>Tracheophyta</taxon>
        <taxon>Spermatophyta</taxon>
        <taxon>Magnoliopsida</taxon>
        <taxon>eudicotyledons</taxon>
        <taxon>Gunneridae</taxon>
        <taxon>Pentapetalae</taxon>
        <taxon>asterids</taxon>
        <taxon>campanulids</taxon>
        <taxon>Asterales</taxon>
        <taxon>Asteraceae</taxon>
        <taxon>Asteroideae</taxon>
        <taxon>Heliantheae alliance</taxon>
        <taxon>Eupatorieae</taxon>
        <taxon>Mikania</taxon>
    </lineage>
</organism>
<evidence type="ECO:0000256" key="2">
    <source>
        <dbReference type="SAM" id="Phobius"/>
    </source>
</evidence>
<feature type="region of interest" description="Disordered" evidence="1">
    <location>
        <begin position="16"/>
        <end position="48"/>
    </location>
</feature>
<evidence type="ECO:0000313" key="3">
    <source>
        <dbReference type="EMBL" id="KAD4982332.1"/>
    </source>
</evidence>
<reference evidence="3 4" key="1">
    <citation type="submission" date="2019-05" db="EMBL/GenBank/DDBJ databases">
        <title>Mikania micrantha, genome provides insights into the molecular mechanism of rapid growth.</title>
        <authorList>
            <person name="Liu B."/>
        </authorList>
    </citation>
    <scope>NUCLEOTIDE SEQUENCE [LARGE SCALE GENOMIC DNA]</scope>
    <source>
        <strain evidence="3">NLD-2019</strain>
        <tissue evidence="3">Leaf</tissue>
    </source>
</reference>
<name>A0A5N6NPZ3_9ASTR</name>
<keyword evidence="2" id="KW-1133">Transmembrane helix</keyword>
<comment type="caution">
    <text evidence="3">The sequence shown here is derived from an EMBL/GenBank/DDBJ whole genome shotgun (WGS) entry which is preliminary data.</text>
</comment>
<dbReference type="PANTHER" id="PTHR34064">
    <property type="entry name" value="OS04G0672300 PROTEIN"/>
    <property type="match status" value="1"/>
</dbReference>
<dbReference type="PANTHER" id="PTHR34064:SF4">
    <property type="entry name" value="PROTEIN, PUTATIVE-RELATED"/>
    <property type="match status" value="1"/>
</dbReference>
<dbReference type="OrthoDB" id="683938at2759"/>
<accession>A0A5N6NPZ3</accession>
<keyword evidence="4" id="KW-1185">Reference proteome</keyword>
<dbReference type="Proteomes" id="UP000326396">
    <property type="component" value="Linkage Group LG18"/>
</dbReference>
<proteinExistence type="predicted"/>
<evidence type="ECO:0000313" key="4">
    <source>
        <dbReference type="Proteomes" id="UP000326396"/>
    </source>
</evidence>
<sequence length="175" mass="19376">MKGDSFTVDMEPFTHLSNKELNPNSRIIKSLSRKESQKGSDKKMNSNCAMNDGNGDVIYSPKGSFFNLMTENMSEKLKLLDQTNMSCPQVHHQITIVTGSTTATTTTSAMTIKSPVTPTKSSVILKRSRSFKQSSIINPRRILMFFATLSSLGTVVLICLTLSMSRFNEDDNSHA</sequence>
<protein>
    <submittedName>
        <fullName evidence="3">Uncharacterized protein</fullName>
    </submittedName>
</protein>
<feature type="transmembrane region" description="Helical" evidence="2">
    <location>
        <begin position="142"/>
        <end position="164"/>
    </location>
</feature>
<gene>
    <name evidence="3" type="ORF">E3N88_19003</name>
</gene>
<dbReference type="AlphaFoldDB" id="A0A5N6NPZ3"/>
<feature type="compositionally biased region" description="Basic and acidic residues" evidence="1">
    <location>
        <begin position="32"/>
        <end position="44"/>
    </location>
</feature>
<dbReference type="EMBL" id="SZYD01000010">
    <property type="protein sequence ID" value="KAD4982332.1"/>
    <property type="molecule type" value="Genomic_DNA"/>
</dbReference>